<dbReference type="InterPro" id="IPR015940">
    <property type="entry name" value="UBA"/>
</dbReference>
<dbReference type="Gene3D" id="3.30.40.10">
    <property type="entry name" value="Zinc/RING finger domain, C3HC4 (zinc finger)"/>
    <property type="match status" value="2"/>
</dbReference>
<dbReference type="InterPro" id="IPR036922">
    <property type="entry name" value="Rieske_2Fe-2S_sf"/>
</dbReference>
<dbReference type="InterPro" id="IPR009078">
    <property type="entry name" value="Ferritin-like_SF"/>
</dbReference>
<dbReference type="CDD" id="cd00657">
    <property type="entry name" value="Ferritin_like"/>
    <property type="match status" value="1"/>
</dbReference>
<dbReference type="CDD" id="cd02658">
    <property type="entry name" value="Peptidase_C19B"/>
    <property type="match status" value="1"/>
</dbReference>
<evidence type="ECO:0000256" key="16">
    <source>
        <dbReference type="ARBA" id="ARBA00029877"/>
    </source>
</evidence>
<proteinExistence type="inferred from homology"/>
<dbReference type="PROSITE" id="PS50235">
    <property type="entry name" value="USP_3"/>
    <property type="match status" value="1"/>
</dbReference>
<dbReference type="GO" id="GO:0008270">
    <property type="term" value="F:zinc ion binding"/>
    <property type="evidence" value="ECO:0007669"/>
    <property type="project" value="UniProtKB-KW"/>
</dbReference>
<dbReference type="Pfam" id="PF17807">
    <property type="entry name" value="zf-UBP_var"/>
    <property type="match status" value="1"/>
</dbReference>
<dbReference type="GO" id="GO:0004843">
    <property type="term" value="F:cysteine-type deubiquitinase activity"/>
    <property type="evidence" value="ECO:0007669"/>
    <property type="project" value="UniProtKB-EC"/>
</dbReference>
<dbReference type="SMART" id="SM00165">
    <property type="entry name" value="UBA"/>
    <property type="match status" value="2"/>
</dbReference>
<protein>
    <recommendedName>
        <fullName evidence="4">Ubiquitin carboxyl-terminal hydrolase 14</fullName>
        <ecNumber evidence="3">3.4.19.12</ecNumber>
    </recommendedName>
    <alternativeName>
        <fullName evidence="16">Deubiquitinating enzyme 14</fullName>
    </alternativeName>
    <alternativeName>
        <fullName evidence="17">Ubiquitin thioesterase 14</fullName>
    </alternativeName>
    <alternativeName>
        <fullName evidence="18">Ubiquitin-specific-processing protease 14</fullName>
    </alternativeName>
</protein>
<dbReference type="PROSITE" id="PS00972">
    <property type="entry name" value="USP_1"/>
    <property type="match status" value="1"/>
</dbReference>
<dbReference type="EC" id="3.4.19.12" evidence="3"/>
<dbReference type="CDD" id="cd14386">
    <property type="entry name" value="UBA2_UBP5"/>
    <property type="match status" value="1"/>
</dbReference>
<dbReference type="InterPro" id="IPR001607">
    <property type="entry name" value="Znf_UBP"/>
</dbReference>
<dbReference type="Gene3D" id="2.102.10.10">
    <property type="entry name" value="Rieske [2Fe-2S] iron-sulphur domain"/>
    <property type="match status" value="1"/>
</dbReference>
<keyword evidence="14" id="KW-0408">Iron</keyword>
<dbReference type="FunFam" id="3.30.40.10:FF:000396">
    <property type="entry name" value="Ubiquitin carboxyl-terminal hydrolase"/>
    <property type="match status" value="1"/>
</dbReference>
<comment type="caution">
    <text evidence="25">The sequence shown here is derived from an EMBL/GenBank/DDBJ whole genome shotgun (WGS) entry which is preliminary data.</text>
</comment>
<dbReference type="Pfam" id="PF00627">
    <property type="entry name" value="UBA"/>
    <property type="match status" value="2"/>
</dbReference>
<keyword evidence="11" id="KW-0378">Hydrolase</keyword>
<dbReference type="Pfam" id="PF00443">
    <property type="entry name" value="UCH"/>
    <property type="match status" value="1"/>
</dbReference>
<comment type="catalytic activity">
    <reaction evidence="1">
        <text>Thiol-dependent hydrolysis of ester, thioester, amide, peptide and isopeptide bonds formed by the C-terminal Gly of ubiquitin (a 76-residue protein attached to proteins as an intracellular targeting signal).</text>
        <dbReference type="EC" id="3.4.19.12"/>
    </reaction>
</comment>
<dbReference type="PROSITE" id="PS00973">
    <property type="entry name" value="USP_2"/>
    <property type="match status" value="1"/>
</dbReference>
<dbReference type="InterPro" id="IPR009060">
    <property type="entry name" value="UBA-like_sf"/>
</dbReference>
<reference evidence="25 26" key="1">
    <citation type="journal article" date="2018" name="Front. Microbiol.">
        <title>Prospects for Fungal Bioremediation of Acidic Radioactive Waste Sites: Characterization and Genome Sequence of Rhodotorula taiwanensis MD1149.</title>
        <authorList>
            <person name="Tkavc R."/>
            <person name="Matrosova V.Y."/>
            <person name="Grichenko O.E."/>
            <person name="Gostincar C."/>
            <person name="Volpe R.P."/>
            <person name="Klimenkova P."/>
            <person name="Gaidamakova E.K."/>
            <person name="Zhou C.E."/>
            <person name="Stewart B.J."/>
            <person name="Lyman M.G."/>
            <person name="Malfatti S.A."/>
            <person name="Rubinfeld B."/>
            <person name="Courtot M."/>
            <person name="Singh J."/>
            <person name="Dalgard C.L."/>
            <person name="Hamilton T."/>
            <person name="Frey K.G."/>
            <person name="Gunde-Cimerman N."/>
            <person name="Dugan L."/>
            <person name="Daly M.J."/>
        </authorList>
    </citation>
    <scope>NUCLEOTIDE SEQUENCE [LARGE SCALE GENOMIC DNA]</scope>
    <source>
        <strain evidence="25 26">MD1149</strain>
    </source>
</reference>
<dbReference type="GO" id="GO:0051537">
    <property type="term" value="F:2 iron, 2 sulfur cluster binding"/>
    <property type="evidence" value="ECO:0007669"/>
    <property type="project" value="UniProtKB-KW"/>
</dbReference>
<comment type="similarity">
    <text evidence="2">Belongs to the peptidase C19 family.</text>
</comment>
<evidence type="ECO:0000313" key="25">
    <source>
        <dbReference type="EMBL" id="POY76616.1"/>
    </source>
</evidence>
<evidence type="ECO:0000256" key="19">
    <source>
        <dbReference type="PROSITE-ProRule" id="PRU00502"/>
    </source>
</evidence>
<dbReference type="SUPFAM" id="SSF57850">
    <property type="entry name" value="RING/U-box"/>
    <property type="match status" value="2"/>
</dbReference>
<feature type="region of interest" description="Disordered" evidence="20">
    <location>
        <begin position="964"/>
        <end position="987"/>
    </location>
</feature>
<dbReference type="Gene3D" id="3.90.70.10">
    <property type="entry name" value="Cysteine proteinases"/>
    <property type="match status" value="1"/>
</dbReference>
<keyword evidence="10" id="KW-0833">Ubl conjugation pathway</keyword>
<dbReference type="STRING" id="741276.A0A2S5BIK9"/>
<accession>A0A2S5BIK9</accession>
<dbReference type="GO" id="GO:0016579">
    <property type="term" value="P:protein deubiquitination"/>
    <property type="evidence" value="ECO:0007669"/>
    <property type="project" value="InterPro"/>
</dbReference>
<feature type="region of interest" description="Disordered" evidence="20">
    <location>
        <begin position="1198"/>
        <end position="1220"/>
    </location>
</feature>
<feature type="domain" description="Rieske" evidence="24">
    <location>
        <begin position="32"/>
        <end position="142"/>
    </location>
</feature>
<name>A0A2S5BIK9_9BASI</name>
<evidence type="ECO:0000256" key="20">
    <source>
        <dbReference type="SAM" id="MobiDB-lite"/>
    </source>
</evidence>
<dbReference type="FunFam" id="1.10.8.10:FF:000086">
    <property type="entry name" value="Ubiquitin carboxyl-terminal hydrolase"/>
    <property type="match status" value="1"/>
</dbReference>
<evidence type="ECO:0000256" key="8">
    <source>
        <dbReference type="ARBA" id="ARBA00022737"/>
    </source>
</evidence>
<evidence type="ECO:0000256" key="10">
    <source>
        <dbReference type="ARBA" id="ARBA00022786"/>
    </source>
</evidence>
<keyword evidence="7" id="KW-0479">Metal-binding</keyword>
<feature type="domain" description="UBA" evidence="21">
    <location>
        <begin position="1090"/>
        <end position="1131"/>
    </location>
</feature>
<feature type="compositionally biased region" description="Basic and acidic residues" evidence="20">
    <location>
        <begin position="973"/>
        <end position="987"/>
    </location>
</feature>
<feature type="domain" description="USP" evidence="22">
    <location>
        <begin position="776"/>
        <end position="1297"/>
    </location>
</feature>
<feature type="compositionally biased region" description="Polar residues" evidence="20">
    <location>
        <begin position="249"/>
        <end position="258"/>
    </location>
</feature>
<dbReference type="PROSITE" id="PS51296">
    <property type="entry name" value="RIESKE"/>
    <property type="match status" value="1"/>
</dbReference>
<dbReference type="InterPro" id="IPR041432">
    <property type="entry name" value="UBP13_Znf-UBP_var"/>
</dbReference>
<keyword evidence="26" id="KW-1185">Reference proteome</keyword>
<dbReference type="InterPro" id="IPR018200">
    <property type="entry name" value="USP_CS"/>
</dbReference>
<dbReference type="InterPro" id="IPR001394">
    <property type="entry name" value="Peptidase_C19_UCH"/>
</dbReference>
<dbReference type="InterPro" id="IPR012347">
    <property type="entry name" value="Ferritin-like"/>
</dbReference>
<evidence type="ECO:0000256" key="1">
    <source>
        <dbReference type="ARBA" id="ARBA00000707"/>
    </source>
</evidence>
<evidence type="ECO:0000256" key="9">
    <source>
        <dbReference type="ARBA" id="ARBA00022771"/>
    </source>
</evidence>
<keyword evidence="8" id="KW-0677">Repeat</keyword>
<dbReference type="PROSITE" id="PS50271">
    <property type="entry name" value="ZF_UBP"/>
    <property type="match status" value="1"/>
</dbReference>
<dbReference type="InterPro" id="IPR017941">
    <property type="entry name" value="Rieske_2Fe-2S"/>
</dbReference>
<evidence type="ECO:0000256" key="14">
    <source>
        <dbReference type="ARBA" id="ARBA00023004"/>
    </source>
</evidence>
<dbReference type="PANTHER" id="PTHR42782">
    <property type="entry name" value="SI:CH73-314G15.3"/>
    <property type="match status" value="1"/>
</dbReference>
<dbReference type="SUPFAM" id="SSF50022">
    <property type="entry name" value="ISP domain"/>
    <property type="match status" value="1"/>
</dbReference>
<keyword evidence="9 19" id="KW-0863">Zinc-finger</keyword>
<evidence type="ECO:0000256" key="11">
    <source>
        <dbReference type="ARBA" id="ARBA00022801"/>
    </source>
</evidence>
<keyword evidence="12" id="KW-0788">Thiol protease</keyword>
<keyword evidence="13" id="KW-0862">Zinc</keyword>
<dbReference type="EMBL" id="PJQD01000002">
    <property type="protein sequence ID" value="POY76616.1"/>
    <property type="molecule type" value="Genomic_DNA"/>
</dbReference>
<dbReference type="PANTHER" id="PTHR42782:SF2">
    <property type="entry name" value="3-OXOACYL-[ACYL-CARRIER-PROTEIN] SYNTHASE-LIKE PROTEIN"/>
    <property type="match status" value="1"/>
</dbReference>
<dbReference type="Proteomes" id="UP000237144">
    <property type="component" value="Unassembled WGS sequence"/>
</dbReference>
<feature type="region of interest" description="Disordered" evidence="20">
    <location>
        <begin position="230"/>
        <end position="264"/>
    </location>
</feature>
<dbReference type="InterPro" id="IPR013083">
    <property type="entry name" value="Znf_RING/FYVE/PHD"/>
</dbReference>
<feature type="domain" description="UBA" evidence="21">
    <location>
        <begin position="1153"/>
        <end position="1196"/>
    </location>
</feature>
<evidence type="ECO:0000256" key="18">
    <source>
        <dbReference type="ARBA" id="ARBA00032096"/>
    </source>
</evidence>
<evidence type="ECO:0000256" key="3">
    <source>
        <dbReference type="ARBA" id="ARBA00012759"/>
    </source>
</evidence>
<evidence type="ECO:0000256" key="17">
    <source>
        <dbReference type="ARBA" id="ARBA00029889"/>
    </source>
</evidence>
<dbReference type="InterPro" id="IPR007402">
    <property type="entry name" value="DUF455"/>
</dbReference>
<evidence type="ECO:0000259" key="23">
    <source>
        <dbReference type="PROSITE" id="PS50271"/>
    </source>
</evidence>
<keyword evidence="15" id="KW-0411">Iron-sulfur</keyword>
<dbReference type="CDD" id="cd03467">
    <property type="entry name" value="Rieske"/>
    <property type="match status" value="1"/>
</dbReference>
<evidence type="ECO:0000259" key="22">
    <source>
        <dbReference type="PROSITE" id="PS50235"/>
    </source>
</evidence>
<dbReference type="OrthoDB" id="361536at2759"/>
<keyword evidence="6" id="KW-0001">2Fe-2S</keyword>
<dbReference type="GO" id="GO:0006508">
    <property type="term" value="P:proteolysis"/>
    <property type="evidence" value="ECO:0007669"/>
    <property type="project" value="UniProtKB-KW"/>
</dbReference>
<dbReference type="Pfam" id="PF02148">
    <property type="entry name" value="zf-UBP"/>
    <property type="match status" value="1"/>
</dbReference>
<evidence type="ECO:0000256" key="2">
    <source>
        <dbReference type="ARBA" id="ARBA00009085"/>
    </source>
</evidence>
<dbReference type="InterPro" id="IPR028889">
    <property type="entry name" value="USP"/>
</dbReference>
<evidence type="ECO:0000256" key="6">
    <source>
        <dbReference type="ARBA" id="ARBA00022714"/>
    </source>
</evidence>
<feature type="region of interest" description="Disordered" evidence="20">
    <location>
        <begin position="531"/>
        <end position="552"/>
    </location>
</feature>
<evidence type="ECO:0000259" key="21">
    <source>
        <dbReference type="PROSITE" id="PS50030"/>
    </source>
</evidence>
<dbReference type="SUPFAM" id="SSF46934">
    <property type="entry name" value="UBA-like"/>
    <property type="match status" value="1"/>
</dbReference>
<keyword evidence="5" id="KW-0645">Protease</keyword>
<dbReference type="Gene3D" id="1.20.1260.10">
    <property type="match status" value="1"/>
</dbReference>
<dbReference type="PROSITE" id="PS50030">
    <property type="entry name" value="UBA"/>
    <property type="match status" value="2"/>
</dbReference>
<feature type="compositionally biased region" description="Basic and acidic residues" evidence="20">
    <location>
        <begin position="534"/>
        <end position="552"/>
    </location>
</feature>
<evidence type="ECO:0000256" key="5">
    <source>
        <dbReference type="ARBA" id="ARBA00022670"/>
    </source>
</evidence>
<evidence type="ECO:0000256" key="15">
    <source>
        <dbReference type="ARBA" id="ARBA00023014"/>
    </source>
</evidence>
<sequence>MRDPALGPGWILVGAQSELASSHRHVVGLRSWRTGEHESLLIYRQDPLPSSISLDEAPRERARYYALVNECPHMGLPLEGGDIEDLYPEIDDDDDGSPDPSALIICPFHAYDWNLSDGISSTGMKACTFKVELRDNGEIWLEAPGDPGDDYRVIGLRAVSERFAETLASDPGALPLASLSLSDSAFSEVGGEPQTIVAYCRAILHAPSPAHKVALVRRLVSSFRSGNLTRLTDSKSDPPHPEEPYRAPTTKTVSSGQTRPLGKGGSVQTRIRMLHALANIELWAIDLAVDHIARFHDWRLGAMEGDGKGKRIGWSFVADFLKVAEDEAKHFTLLSERLEKLGCTYGELSVHNGLWESALQTSHSLFSRLAIIALVHEARGLDSNPMQIRRCRAAGDEETAQVLEIIHADEITHVAAGHRHFTALCAAVEPEPVDPVVQFRLEVSQHFWGHVRGPFNVEDRDRAGIGRDWYDNLECTQCFDTHDHAAGIDVCLSCFNGACPPEINGVASTNAHGKLHYEKTGHAVVVNIQRRKKPQAEMKTSKRDSQEPPVKKLAIREEPSEEEKYDFVTQVRTYTGGESNRSQAQYVAVDEVDETLNGLVASVLSAMSSAQKSEVKAWEEEIVPCTHTRELVQPEPKKLEPSGLASCAYPDCGLNSNLWLCLVCGALGCGRQQYGGGGGNGHALQHTTDTGHAVAVKLGTIEPDGSADVYCYACDDARVDPHLAKHLGNFGIQVAEQKKTEKSMTELQVEQNLTFDFAMTGADGKELEPLFGPGLTGMKNLGNSCYMASSLQSLFALPAFQDRYLTSFVVHPSTCSSPSPATCFECQMSKIADGLLSGRYAVPHVPEPSDALAESADAKVDDKARVHFQEGVRPAMFKSLVGKDHPEFSTMRQQDAGEFLAHLLEYVRRASKQIGADEPTGIFGYATEERLECSECHGVRYRTHKDEMLSLQVPVKERQAMQVENAAGTDADEQSRSASEQDKERKVEYEPVELTRCLDDYTSPIEIEYSCPACEKKVTALKSTRFATFPDVLLVNAARFQIDNWVPRKVDVPLLVPASGLDMSSYLSAGLQDSEKVLPQDAAAAPAEPQFDAESMTQLTGMGFSEIRAKRALLATGHNGAEVAMNWLFEHMEDPDIDAPLPTSTNAAVTAVAGDEPTSDQISMVSEMGFSAAQARKALRETGCNMERAVEWLFSHPDDDGSDLTPAAGSGVGKAEQPGSTNLPATYRLKAFISHKGPSVHSGHYVAHVWTGQADRNGEGKGAWVLFNDEKVVRADDGEQAAEKLMPLAYVYVFERV</sequence>
<evidence type="ECO:0000256" key="7">
    <source>
        <dbReference type="ARBA" id="ARBA00022723"/>
    </source>
</evidence>
<dbReference type="CDD" id="cd14385">
    <property type="entry name" value="UBA1_spUBP14_like"/>
    <property type="match status" value="1"/>
</dbReference>
<gene>
    <name evidence="25" type="ORF">BMF94_0206</name>
</gene>
<feature type="domain" description="UBP-type" evidence="23">
    <location>
        <begin position="623"/>
        <end position="734"/>
    </location>
</feature>
<organism evidence="25 26">
    <name type="scientific">Rhodotorula taiwanensis</name>
    <dbReference type="NCBI Taxonomy" id="741276"/>
    <lineage>
        <taxon>Eukaryota</taxon>
        <taxon>Fungi</taxon>
        <taxon>Dikarya</taxon>
        <taxon>Basidiomycota</taxon>
        <taxon>Pucciniomycotina</taxon>
        <taxon>Microbotryomycetes</taxon>
        <taxon>Sporidiobolales</taxon>
        <taxon>Sporidiobolaceae</taxon>
        <taxon>Rhodotorula</taxon>
    </lineage>
</organism>
<dbReference type="Pfam" id="PF04305">
    <property type="entry name" value="DUF455"/>
    <property type="match status" value="1"/>
</dbReference>
<dbReference type="SUPFAM" id="SSF47240">
    <property type="entry name" value="Ferritin-like"/>
    <property type="match status" value="1"/>
</dbReference>
<dbReference type="InterPro" id="IPR038765">
    <property type="entry name" value="Papain-like_cys_pep_sf"/>
</dbReference>
<evidence type="ECO:0000313" key="26">
    <source>
        <dbReference type="Proteomes" id="UP000237144"/>
    </source>
</evidence>
<evidence type="ECO:0000256" key="4">
    <source>
        <dbReference type="ARBA" id="ARBA00014611"/>
    </source>
</evidence>
<dbReference type="SUPFAM" id="SSF54001">
    <property type="entry name" value="Cysteine proteinases"/>
    <property type="match status" value="1"/>
</dbReference>
<evidence type="ECO:0000256" key="13">
    <source>
        <dbReference type="ARBA" id="ARBA00022833"/>
    </source>
</evidence>
<evidence type="ECO:0000256" key="12">
    <source>
        <dbReference type="ARBA" id="ARBA00022807"/>
    </source>
</evidence>
<dbReference type="Gene3D" id="1.10.8.10">
    <property type="entry name" value="DNA helicase RuvA subunit, C-terminal domain"/>
    <property type="match status" value="2"/>
</dbReference>
<evidence type="ECO:0000259" key="24">
    <source>
        <dbReference type="PROSITE" id="PS51296"/>
    </source>
</evidence>
<dbReference type="SMART" id="SM00290">
    <property type="entry name" value="ZnF_UBP"/>
    <property type="match status" value="2"/>
</dbReference>
<feature type="compositionally biased region" description="Basic and acidic residues" evidence="20">
    <location>
        <begin position="232"/>
        <end position="245"/>
    </location>
</feature>